<accession>A0A2M8C3C4</accession>
<proteinExistence type="predicted"/>
<dbReference type="EMBL" id="PFUA01000013">
    <property type="protein sequence ID" value="PJB50609.1"/>
    <property type="molecule type" value="Genomic_DNA"/>
</dbReference>
<reference evidence="2" key="1">
    <citation type="submission" date="2017-09" db="EMBL/GenBank/DDBJ databases">
        <title>Depth-based differentiation of microbial function through sediment-hosted aquifers and enrichment of novel symbionts in the deep terrestrial subsurface.</title>
        <authorList>
            <person name="Probst A.J."/>
            <person name="Ladd B."/>
            <person name="Jarett J.K."/>
            <person name="Geller-Mcgrath D.E."/>
            <person name="Sieber C.M.K."/>
            <person name="Emerson J.B."/>
            <person name="Anantharaman K."/>
            <person name="Thomas B.C."/>
            <person name="Malmstrom R."/>
            <person name="Stieglmeier M."/>
            <person name="Klingl A."/>
            <person name="Woyke T."/>
            <person name="Ryan C.M."/>
            <person name="Banfield J.F."/>
        </authorList>
    </citation>
    <scope>NUCLEOTIDE SEQUENCE [LARGE SCALE GENOMIC DNA]</scope>
</reference>
<comment type="caution">
    <text evidence="1">The sequence shown here is derived from an EMBL/GenBank/DDBJ whole genome shotgun (WGS) entry which is preliminary data.</text>
</comment>
<gene>
    <name evidence="1" type="ORF">CO102_00685</name>
</gene>
<evidence type="ECO:0000313" key="2">
    <source>
        <dbReference type="Proteomes" id="UP000228770"/>
    </source>
</evidence>
<protein>
    <submittedName>
        <fullName evidence="1">HNH endonuclease</fullName>
    </submittedName>
</protein>
<keyword evidence="1" id="KW-0540">Nuclease</keyword>
<keyword evidence="1" id="KW-0378">Hydrolase</keyword>
<evidence type="ECO:0000313" key="1">
    <source>
        <dbReference type="EMBL" id="PJB50609.1"/>
    </source>
</evidence>
<keyword evidence="1" id="KW-0255">Endonuclease</keyword>
<dbReference type="GO" id="GO:0004519">
    <property type="term" value="F:endonuclease activity"/>
    <property type="evidence" value="ECO:0007669"/>
    <property type="project" value="UniProtKB-KW"/>
</dbReference>
<organism evidence="1 2">
    <name type="scientific">Candidatus Brennerbacteria bacterium CG_4_9_14_3_um_filter_43_9</name>
    <dbReference type="NCBI Taxonomy" id="1974522"/>
    <lineage>
        <taxon>Bacteria</taxon>
        <taxon>Candidatus Brenneribacteriota</taxon>
    </lineage>
</organism>
<sequence>MKKTKNNNPIQQDLIIKFFKKNPNRAIKHPEVVDWVVETYKKRTGNVFRDPDRAIRKLAQSGFLIKIAKGIYKYDPKKAHIKELPDFTPVQREA</sequence>
<dbReference type="Proteomes" id="UP000228770">
    <property type="component" value="Unassembled WGS sequence"/>
</dbReference>
<dbReference type="AlphaFoldDB" id="A0A2M8C3C4"/>
<name>A0A2M8C3C4_9BACT</name>
<feature type="non-terminal residue" evidence="1">
    <location>
        <position position="94"/>
    </location>
</feature>